<dbReference type="Proteomes" id="UP000670092">
    <property type="component" value="Unassembled WGS sequence"/>
</dbReference>
<reference evidence="1 2" key="1">
    <citation type="submission" date="2021-01" db="EMBL/GenBank/DDBJ databases">
        <title>Chromosome-level genome assembly of a human fungal pathogen reveals clustering of transcriptionally co-regulated genes.</title>
        <authorList>
            <person name="Voorhies M."/>
            <person name="Cohen S."/>
            <person name="Shea T.P."/>
            <person name="Petrus S."/>
            <person name="Munoz J.F."/>
            <person name="Poplawski S."/>
            <person name="Goldman W.E."/>
            <person name="Michael T."/>
            <person name="Cuomo C.A."/>
            <person name="Sil A."/>
            <person name="Beyhan S."/>
        </authorList>
    </citation>
    <scope>NUCLEOTIDE SEQUENCE [LARGE SCALE GENOMIC DNA]</scope>
    <source>
        <strain evidence="1 2">G184AR</strain>
    </source>
</reference>
<dbReference type="AlphaFoldDB" id="A0A8H7Z935"/>
<organism evidence="1 2">
    <name type="scientific">Ajellomyces capsulatus</name>
    <name type="common">Darling's disease fungus</name>
    <name type="synonym">Histoplasma capsulatum</name>
    <dbReference type="NCBI Taxonomy" id="5037"/>
    <lineage>
        <taxon>Eukaryota</taxon>
        <taxon>Fungi</taxon>
        <taxon>Dikarya</taxon>
        <taxon>Ascomycota</taxon>
        <taxon>Pezizomycotina</taxon>
        <taxon>Eurotiomycetes</taxon>
        <taxon>Eurotiomycetidae</taxon>
        <taxon>Onygenales</taxon>
        <taxon>Ajellomycetaceae</taxon>
        <taxon>Histoplasma</taxon>
    </lineage>
</organism>
<evidence type="ECO:0000313" key="1">
    <source>
        <dbReference type="EMBL" id="KAG5303480.1"/>
    </source>
</evidence>
<comment type="caution">
    <text evidence="1">The sequence shown here is derived from an EMBL/GenBank/DDBJ whole genome shotgun (WGS) entry which is preliminary data.</text>
</comment>
<dbReference type="VEuPathDB" id="FungiDB:I7I52_01495"/>
<sequence>MFIIEPSSLAYRLLSSVLLEVTNLSSPLSLHQNTRKCRGVIGKKLADSIQLSNPTAKPI</sequence>
<dbReference type="EMBL" id="JAEVHI010000001">
    <property type="protein sequence ID" value="KAG5303480.1"/>
    <property type="molecule type" value="Genomic_DNA"/>
</dbReference>
<protein>
    <submittedName>
        <fullName evidence="1">Uncharacterized protein</fullName>
    </submittedName>
</protein>
<name>A0A8H7Z935_AJECA</name>
<proteinExistence type="predicted"/>
<evidence type="ECO:0000313" key="2">
    <source>
        <dbReference type="Proteomes" id="UP000670092"/>
    </source>
</evidence>
<gene>
    <name evidence="1" type="ORF">I7I52_01495</name>
</gene>
<accession>A0A8H7Z935</accession>